<dbReference type="Pfam" id="PF01497">
    <property type="entry name" value="Peripla_BP_2"/>
    <property type="match status" value="1"/>
</dbReference>
<keyword evidence="1" id="KW-0732">Signal</keyword>
<dbReference type="InterPro" id="IPR002491">
    <property type="entry name" value="ABC_transptr_periplasmic_BD"/>
</dbReference>
<dbReference type="RefSeq" id="WP_043372288.1">
    <property type="nucleotide sequence ID" value="NZ_CP006704.1"/>
</dbReference>
<dbReference type="InterPro" id="IPR050902">
    <property type="entry name" value="ABC_Transporter_SBP"/>
</dbReference>
<feature type="chain" id="PRO_5001715810" evidence="1">
    <location>
        <begin position="35"/>
        <end position="356"/>
    </location>
</feature>
<dbReference type="Proteomes" id="UP000028782">
    <property type="component" value="Chromosome"/>
</dbReference>
<dbReference type="Gene3D" id="3.40.50.1980">
    <property type="entry name" value="Nitrogenase molybdenum iron protein domain"/>
    <property type="match status" value="2"/>
</dbReference>
<dbReference type="HOGENOM" id="CLU_038034_7_2_4"/>
<evidence type="ECO:0000313" key="3">
    <source>
        <dbReference type="EMBL" id="AIJ46478.1"/>
    </source>
</evidence>
<gene>
    <name evidence="3" type="ORF">O987_11795</name>
</gene>
<sequence length="356" mass="39461">MLPRPVAMQALGLNRPCASALLAASLLLAGCGKAPEPQSVAVPMRQHQPALELPVCGQTVRYDKVPQRAVTHDVNITESFLYLGLGRRLVGYSGIPSSKEISPQLKPWLQRLPDLSSQGMNLEVLLGAEADFVFGGWSYGFRQGAVTPERLASHGIASYVLSESCIRVQKRERIALDDALLDMENISRIFGVLPQTQPRIDKLRASQAQLRQQMQGNRTLPRVFVYDSGQEIPVTVGHFGMPQAMLDEAGASNIFADLSQNWQRGNWEDVIERDPEWIVIIDYGQPDAQGKIDFLLHKKELEAVSAIRNRRFFVMSYAEATPGPRNTEAAQRLAAALHPEREISVQRVEFSAGELP</sequence>
<proteinExistence type="predicted"/>
<accession>A0A076PL99</accession>
<dbReference type="SUPFAM" id="SSF53807">
    <property type="entry name" value="Helical backbone' metal receptor"/>
    <property type="match status" value="1"/>
</dbReference>
<evidence type="ECO:0000259" key="2">
    <source>
        <dbReference type="PROSITE" id="PS50983"/>
    </source>
</evidence>
<evidence type="ECO:0000256" key="1">
    <source>
        <dbReference type="SAM" id="SignalP"/>
    </source>
</evidence>
<feature type="domain" description="Fe/B12 periplasmic-binding" evidence="2">
    <location>
        <begin position="68"/>
        <end position="341"/>
    </location>
</feature>
<evidence type="ECO:0000313" key="4">
    <source>
        <dbReference type="Proteomes" id="UP000028782"/>
    </source>
</evidence>
<name>A0A076PL99_COMTE</name>
<dbReference type="PROSITE" id="PS50983">
    <property type="entry name" value="FE_B12_PBP"/>
    <property type="match status" value="1"/>
</dbReference>
<protein>
    <submittedName>
        <fullName evidence="3">ABC transporter substrate-binding protein</fullName>
    </submittedName>
</protein>
<dbReference type="EMBL" id="CP006704">
    <property type="protein sequence ID" value="AIJ46478.1"/>
    <property type="molecule type" value="Genomic_DNA"/>
</dbReference>
<dbReference type="PANTHER" id="PTHR30535">
    <property type="entry name" value="VITAMIN B12-BINDING PROTEIN"/>
    <property type="match status" value="1"/>
</dbReference>
<dbReference type="KEGG" id="ctes:O987_11795"/>
<dbReference type="AlphaFoldDB" id="A0A076PL99"/>
<organism evidence="3 4">
    <name type="scientific">Comamonas testosteroni TK102</name>
    <dbReference type="NCBI Taxonomy" id="1392005"/>
    <lineage>
        <taxon>Bacteria</taxon>
        <taxon>Pseudomonadati</taxon>
        <taxon>Pseudomonadota</taxon>
        <taxon>Betaproteobacteria</taxon>
        <taxon>Burkholderiales</taxon>
        <taxon>Comamonadaceae</taxon>
        <taxon>Comamonas</taxon>
    </lineage>
</organism>
<feature type="signal peptide" evidence="1">
    <location>
        <begin position="1"/>
        <end position="34"/>
    </location>
</feature>
<reference evidence="3 4" key="1">
    <citation type="journal article" date="2014" name="Genome Announc.">
        <title>Complete Genome Sequence of Polychlorinated Biphenyl Degrader Comamonas testosteroni TK102 (NBRC 109938).</title>
        <authorList>
            <person name="Fukuda K."/>
            <person name="Hosoyama A."/>
            <person name="Tsuchikane K."/>
            <person name="Ohji S."/>
            <person name="Yamazoe A."/>
            <person name="Fujita N."/>
            <person name="Shintani M."/>
            <person name="Kimbara K."/>
        </authorList>
    </citation>
    <scope>NUCLEOTIDE SEQUENCE [LARGE SCALE GENOMIC DNA]</scope>
    <source>
        <strain evidence="3">TK102</strain>
    </source>
</reference>
<dbReference type="PROSITE" id="PS51257">
    <property type="entry name" value="PROKAR_LIPOPROTEIN"/>
    <property type="match status" value="1"/>
</dbReference>
<dbReference type="PANTHER" id="PTHR30535:SF7">
    <property type="entry name" value="IRON(III) DICITRATE-BINDING PROTEIN"/>
    <property type="match status" value="1"/>
</dbReference>